<dbReference type="OrthoDB" id="1932546at2759"/>
<dbReference type="EMBL" id="JABWDY010037246">
    <property type="protein sequence ID" value="KAF5180558.1"/>
    <property type="molecule type" value="Genomic_DNA"/>
</dbReference>
<dbReference type="Proteomes" id="UP000554482">
    <property type="component" value="Unassembled WGS sequence"/>
</dbReference>
<name>A0A7J6V7C6_THATH</name>
<keyword evidence="1" id="KW-0675">Receptor</keyword>
<comment type="caution">
    <text evidence="1">The sequence shown here is derived from an EMBL/GenBank/DDBJ whole genome shotgun (WGS) entry which is preliminary data.</text>
</comment>
<dbReference type="GO" id="GO:0016301">
    <property type="term" value="F:kinase activity"/>
    <property type="evidence" value="ECO:0007669"/>
    <property type="project" value="UniProtKB-KW"/>
</dbReference>
<organism evidence="1 2">
    <name type="scientific">Thalictrum thalictroides</name>
    <name type="common">Rue-anemone</name>
    <name type="synonym">Anemone thalictroides</name>
    <dbReference type="NCBI Taxonomy" id="46969"/>
    <lineage>
        <taxon>Eukaryota</taxon>
        <taxon>Viridiplantae</taxon>
        <taxon>Streptophyta</taxon>
        <taxon>Embryophyta</taxon>
        <taxon>Tracheophyta</taxon>
        <taxon>Spermatophyta</taxon>
        <taxon>Magnoliopsida</taxon>
        <taxon>Ranunculales</taxon>
        <taxon>Ranunculaceae</taxon>
        <taxon>Thalictroideae</taxon>
        <taxon>Thalictrum</taxon>
    </lineage>
</organism>
<gene>
    <name evidence="1" type="ORF">FRX31_029856</name>
</gene>
<reference evidence="1 2" key="1">
    <citation type="submission" date="2020-06" db="EMBL/GenBank/DDBJ databases">
        <title>Transcriptomic and genomic resources for Thalictrum thalictroides and T. hernandezii: Facilitating candidate gene discovery in an emerging model plant lineage.</title>
        <authorList>
            <person name="Arias T."/>
            <person name="Riano-Pachon D.M."/>
            <person name="Di Stilio V.S."/>
        </authorList>
    </citation>
    <scope>NUCLEOTIDE SEQUENCE [LARGE SCALE GENOMIC DNA]</scope>
    <source>
        <strain evidence="2">cv. WT478/WT964</strain>
        <tissue evidence="1">Leaves</tissue>
    </source>
</reference>
<dbReference type="AlphaFoldDB" id="A0A7J6V7C6"/>
<dbReference type="SUPFAM" id="SSF56112">
    <property type="entry name" value="Protein kinase-like (PK-like)"/>
    <property type="match status" value="1"/>
</dbReference>
<evidence type="ECO:0000313" key="1">
    <source>
        <dbReference type="EMBL" id="KAF5180558.1"/>
    </source>
</evidence>
<dbReference type="PANTHER" id="PTHR48055:SF55">
    <property type="entry name" value="PROTEIN KINASE DOMAIN-CONTAINING PROTEIN"/>
    <property type="match status" value="1"/>
</dbReference>
<dbReference type="InterPro" id="IPR011009">
    <property type="entry name" value="Kinase-like_dom_sf"/>
</dbReference>
<dbReference type="InterPro" id="IPR051564">
    <property type="entry name" value="LRR_receptor-like_kinase"/>
</dbReference>
<dbReference type="Gene3D" id="1.10.510.10">
    <property type="entry name" value="Transferase(Phosphotransferase) domain 1"/>
    <property type="match status" value="1"/>
</dbReference>
<evidence type="ECO:0000313" key="2">
    <source>
        <dbReference type="Proteomes" id="UP000554482"/>
    </source>
</evidence>
<keyword evidence="1" id="KW-0418">Kinase</keyword>
<dbReference type="GO" id="GO:0016020">
    <property type="term" value="C:membrane"/>
    <property type="evidence" value="ECO:0007669"/>
    <property type="project" value="TreeGrafter"/>
</dbReference>
<dbReference type="PANTHER" id="PTHR48055">
    <property type="entry name" value="LEUCINE-RICH REPEAT RECEPTOR PROTEIN KINASE EMS1"/>
    <property type="match status" value="1"/>
</dbReference>
<sequence>YGMGSEVSTQGDVYSYGILLLEMFTRKKPTDEMFVNGLSLHNYAEMALPNQIMGIVDPLMLLEENDKVQQDSVQGRLHECLASPIRLGVTCSADLPIERMLMSQVVSELHHIRDHYRMMLGASLE</sequence>
<feature type="non-terminal residue" evidence="1">
    <location>
        <position position="1"/>
    </location>
</feature>
<keyword evidence="1" id="KW-0808">Transferase</keyword>
<accession>A0A7J6V7C6</accession>
<keyword evidence="2" id="KW-1185">Reference proteome</keyword>
<protein>
    <submittedName>
        <fullName evidence="1">Receptor kinase-like protein xa21</fullName>
    </submittedName>
</protein>
<proteinExistence type="predicted"/>